<proteinExistence type="predicted"/>
<evidence type="ECO:0000313" key="1">
    <source>
        <dbReference type="EMBL" id="AIY85201.1"/>
    </source>
</evidence>
<geneLocation type="plasmid" evidence="1 2">
    <name>pCBJ</name>
</geneLocation>
<evidence type="ECO:0000313" key="2">
    <source>
        <dbReference type="Proteomes" id="UP000030635"/>
    </source>
</evidence>
<keyword evidence="2" id="KW-1185">Reference proteome</keyword>
<dbReference type="AlphaFoldDB" id="A0A0A7G2F5"/>
<gene>
    <name evidence="1" type="ORF">U729_3193</name>
</gene>
<dbReference type="RefSeq" id="WP_040113730.1">
    <property type="nucleotide sequence ID" value="NZ_CP006906.1"/>
</dbReference>
<dbReference type="OrthoDB" id="2380879at2"/>
<accession>A0A0A7G2F5</accession>
<name>A0A0A7G2F5_9CLOT</name>
<dbReference type="EMBL" id="CP006906">
    <property type="protein sequence ID" value="AIY85201.1"/>
    <property type="molecule type" value="Genomic_DNA"/>
</dbReference>
<dbReference type="eggNOG" id="COG0419">
    <property type="taxonomic scope" value="Bacteria"/>
</dbReference>
<dbReference type="Gene3D" id="3.40.50.300">
    <property type="entry name" value="P-loop containing nucleotide triphosphate hydrolases"/>
    <property type="match status" value="1"/>
</dbReference>
<reference evidence="1 2" key="1">
    <citation type="journal article" date="2015" name="Infect. Genet. Evol.">
        <title>Genomic sequences of six botulinum neurotoxin-producing strains representing three clostridial species illustrate the mobility and diversity of botulinum neurotoxin genes.</title>
        <authorList>
            <person name="Smith T.J."/>
            <person name="Hill K.K."/>
            <person name="Xie G."/>
            <person name="Foley B.T."/>
            <person name="Williamson C.H."/>
            <person name="Foster J.T."/>
            <person name="Johnson S.L."/>
            <person name="Chertkov O."/>
            <person name="Teshima H."/>
            <person name="Gibbons H.S."/>
            <person name="Johnsky L.A."/>
            <person name="Karavis M.A."/>
            <person name="Smith L.A."/>
        </authorList>
    </citation>
    <scope>NUCLEOTIDE SEQUENCE [LARGE SCALE GENOMIC DNA]</scope>
    <source>
        <strain evidence="1 2">Sullivan</strain>
        <plasmid evidence="1">pCBJ</plasmid>
    </source>
</reference>
<dbReference type="InterPro" id="IPR027417">
    <property type="entry name" value="P-loop_NTPase"/>
</dbReference>
<protein>
    <submittedName>
        <fullName evidence="1">AAA ATPase domain protein</fullName>
    </submittedName>
</protein>
<dbReference type="SUPFAM" id="SSF52540">
    <property type="entry name" value="P-loop containing nucleoside triphosphate hydrolases"/>
    <property type="match status" value="1"/>
</dbReference>
<sequence length="212" mass="23989">MLDNIIDELRNEILVKESSEKKIYETMKSYSLKYDEISNNYQVLLKTQELLNKASSLAREKAKCHLENIVTMALNQVYGNDSKFVIELDNQRGVPSAEFYVVTTIDGIESKQIPEEDCGGGYINVISTALRFAYLKAFNHPRINNAILLDEPGSMISEYASVKYAEFIQKLCSLFNKQTILITHSESLKAVADNSIIIEKGDVDGESKVRYE</sequence>
<dbReference type="HOGENOM" id="CLU_110610_0_0_9"/>
<dbReference type="Proteomes" id="UP000030635">
    <property type="component" value="Plasmid pCBJ"/>
</dbReference>
<dbReference type="KEGG" id="cbv:U729_3193"/>
<organism evidence="1 2">
    <name type="scientific">Clostridium baratii str. Sullivan</name>
    <dbReference type="NCBI Taxonomy" id="1415775"/>
    <lineage>
        <taxon>Bacteria</taxon>
        <taxon>Bacillati</taxon>
        <taxon>Bacillota</taxon>
        <taxon>Clostridia</taxon>
        <taxon>Eubacteriales</taxon>
        <taxon>Clostridiaceae</taxon>
        <taxon>Clostridium</taxon>
    </lineage>
</organism>
<keyword evidence="1" id="KW-0614">Plasmid</keyword>